<dbReference type="PIRSF" id="PIRSF010256">
    <property type="entry name" value="CoxE_vWa"/>
    <property type="match status" value="1"/>
</dbReference>
<evidence type="ECO:0000256" key="1">
    <source>
        <dbReference type="SAM" id="MobiDB-lite"/>
    </source>
</evidence>
<dbReference type="EMBL" id="JAUSVX010000004">
    <property type="protein sequence ID" value="MDQ0469611.1"/>
    <property type="molecule type" value="Genomic_DNA"/>
</dbReference>
<comment type="caution">
    <text evidence="2">The sequence shown here is derived from an EMBL/GenBank/DDBJ whole genome shotgun (WGS) entry which is preliminary data.</text>
</comment>
<protein>
    <submittedName>
        <fullName evidence="2">Uncharacterized protein with von Willebrand factor type A (VWA) domain</fullName>
    </submittedName>
</protein>
<dbReference type="Proteomes" id="UP001242480">
    <property type="component" value="Unassembled WGS sequence"/>
</dbReference>
<dbReference type="RefSeq" id="WP_307272460.1">
    <property type="nucleotide sequence ID" value="NZ_JAUSVX010000004.1"/>
</dbReference>
<gene>
    <name evidence="2" type="ORF">QO011_002627</name>
</gene>
<dbReference type="Gene3D" id="3.40.50.410">
    <property type="entry name" value="von Willebrand factor, type A domain"/>
    <property type="match status" value="1"/>
</dbReference>
<dbReference type="InterPro" id="IPR036465">
    <property type="entry name" value="vWFA_dom_sf"/>
</dbReference>
<evidence type="ECO:0000313" key="3">
    <source>
        <dbReference type="Proteomes" id="UP001242480"/>
    </source>
</evidence>
<accession>A0ABU0J5S9</accession>
<dbReference type="SUPFAM" id="SSF53300">
    <property type="entry name" value="vWA-like"/>
    <property type="match status" value="1"/>
</dbReference>
<evidence type="ECO:0000313" key="2">
    <source>
        <dbReference type="EMBL" id="MDQ0469611.1"/>
    </source>
</evidence>
<dbReference type="InterPro" id="IPR008912">
    <property type="entry name" value="Uncharacterised_CoxE"/>
</dbReference>
<dbReference type="CDD" id="cd00198">
    <property type="entry name" value="vWFA"/>
    <property type="match status" value="1"/>
</dbReference>
<proteinExistence type="predicted"/>
<name>A0ABU0J5S9_9HYPH</name>
<dbReference type="PANTHER" id="PTHR39338:SF6">
    <property type="entry name" value="BLL5662 PROTEIN"/>
    <property type="match status" value="1"/>
</dbReference>
<dbReference type="InterPro" id="IPR011195">
    <property type="entry name" value="UCP010256"/>
</dbReference>
<dbReference type="PANTHER" id="PTHR39338">
    <property type="entry name" value="BLL5662 PROTEIN-RELATED"/>
    <property type="match status" value="1"/>
</dbReference>
<reference evidence="2 3" key="1">
    <citation type="submission" date="2023-07" db="EMBL/GenBank/DDBJ databases">
        <title>Genomic Encyclopedia of Type Strains, Phase IV (KMG-IV): sequencing the most valuable type-strain genomes for metagenomic binning, comparative biology and taxonomic classification.</title>
        <authorList>
            <person name="Goeker M."/>
        </authorList>
    </citation>
    <scope>NUCLEOTIDE SEQUENCE [LARGE SCALE GENOMIC DNA]</scope>
    <source>
        <strain evidence="2 3">DSM 19619</strain>
    </source>
</reference>
<keyword evidence="3" id="KW-1185">Reference proteome</keyword>
<feature type="compositionally biased region" description="Low complexity" evidence="1">
    <location>
        <begin position="114"/>
        <end position="133"/>
    </location>
</feature>
<feature type="region of interest" description="Disordered" evidence="1">
    <location>
        <begin position="80"/>
        <end position="133"/>
    </location>
</feature>
<feature type="compositionally biased region" description="Basic and acidic residues" evidence="1">
    <location>
        <begin position="82"/>
        <end position="97"/>
    </location>
</feature>
<dbReference type="Pfam" id="PF05762">
    <property type="entry name" value="VWA_CoxE"/>
    <property type="match status" value="1"/>
</dbReference>
<organism evidence="2 3">
    <name type="scientific">Labrys wisconsinensis</name>
    <dbReference type="NCBI Taxonomy" id="425677"/>
    <lineage>
        <taxon>Bacteria</taxon>
        <taxon>Pseudomonadati</taxon>
        <taxon>Pseudomonadota</taxon>
        <taxon>Alphaproteobacteria</taxon>
        <taxon>Hyphomicrobiales</taxon>
        <taxon>Xanthobacteraceae</taxon>
        <taxon>Labrys</taxon>
    </lineage>
</organism>
<sequence length="382" mass="41047">MNCSATAVLDDLPRRLRSAGLPVTPDMIQDFLAALATIPFDAPGELYWIARTVFLKSPEALPCFDQAFRGWLHGLAPPALERPGEAGEDEQRLDQRGSVRSAIRIETGEGGGLEAADADGTGARRTRPLPSSLRARAAAEASRAAMPRRLSRRLVPARRGAIDLAKTLRQDRTLAGAFKPVPRRGRPHMPRRLLMLVDVSGSMKSVSPDALAVAHALVRALPATEVFCFGTRLTRVTRLLARADLDVAMARLADILTDWDGGTRIGDSLAAFLERSHHATLVRGAVVAIVSDGFERGDPARMVQATARLARLAHRLIWASPMLADPRYQPQTRAMQAVLASIDRMADAASIAAWMGFPAALAAAQARPRGSAATQFRLGGSA</sequence>